<reference evidence="2" key="1">
    <citation type="submission" date="2020-05" db="UniProtKB">
        <authorList>
            <consortium name="EnsemblMetazoa"/>
        </authorList>
    </citation>
    <scope>IDENTIFICATION</scope>
    <source>
        <strain evidence="2">Jacobina</strain>
    </source>
</reference>
<feature type="region of interest" description="Disordered" evidence="1">
    <location>
        <begin position="126"/>
        <end position="292"/>
    </location>
</feature>
<dbReference type="VEuPathDB" id="VectorBase:LLONM1_002270"/>
<proteinExistence type="predicted"/>
<dbReference type="EMBL" id="AJWK01009611">
    <property type="status" value="NOT_ANNOTATED_CDS"/>
    <property type="molecule type" value="Genomic_DNA"/>
</dbReference>
<protein>
    <submittedName>
        <fullName evidence="2">Uncharacterized protein</fullName>
    </submittedName>
</protein>
<feature type="compositionally biased region" description="Low complexity" evidence="1">
    <location>
        <begin position="169"/>
        <end position="180"/>
    </location>
</feature>
<organism evidence="2 3">
    <name type="scientific">Lutzomyia longipalpis</name>
    <name type="common">Sand fly</name>
    <dbReference type="NCBI Taxonomy" id="7200"/>
    <lineage>
        <taxon>Eukaryota</taxon>
        <taxon>Metazoa</taxon>
        <taxon>Ecdysozoa</taxon>
        <taxon>Arthropoda</taxon>
        <taxon>Hexapoda</taxon>
        <taxon>Insecta</taxon>
        <taxon>Pterygota</taxon>
        <taxon>Neoptera</taxon>
        <taxon>Endopterygota</taxon>
        <taxon>Diptera</taxon>
        <taxon>Nematocera</taxon>
        <taxon>Psychodoidea</taxon>
        <taxon>Psychodidae</taxon>
        <taxon>Lutzomyia</taxon>
        <taxon>Lutzomyia</taxon>
    </lineage>
</organism>
<name>A0A1B0CF31_LUTLO</name>
<dbReference type="EMBL" id="AJWK01009612">
    <property type="status" value="NOT_ANNOTATED_CDS"/>
    <property type="molecule type" value="Genomic_DNA"/>
</dbReference>
<keyword evidence="3" id="KW-1185">Reference proteome</keyword>
<evidence type="ECO:0000313" key="3">
    <source>
        <dbReference type="Proteomes" id="UP000092461"/>
    </source>
</evidence>
<sequence>MALSLFQDAQAARGLAAARALTGEQHDDERNLSPPISNNNAASIYSGLLSPTESAMRMLTPHFQTAALLGIPISSLASSSPFFPTHPLLMAWAQSSTANSSPPTSPISPALKSVAKKIATNNNHIVSTTTADLGRKGAPRRRQISVRKDIISPPARFDTPAADAPISPPTSGSSPQSTGSAEHATMLTPAASDHKSASSDDSVPPFATPLDDDPMDCERRHRKSRDIRQIIRLPPQFVHLQPEQTEPEDLSMHSPRSSPPSPPASHDDDLDELDDAAALYISRQRHPDDSLY</sequence>
<dbReference type="AlphaFoldDB" id="A0A1B0CF31"/>
<accession>A0A1B0CF31</accession>
<dbReference type="EnsemblMetazoa" id="LLOJ002951-RA">
    <property type="protein sequence ID" value="LLOJ002951-PA"/>
    <property type="gene ID" value="LLOJ002951"/>
</dbReference>
<evidence type="ECO:0000313" key="2">
    <source>
        <dbReference type="EnsemblMetazoa" id="LLOJ002951-PA"/>
    </source>
</evidence>
<dbReference type="Proteomes" id="UP000092461">
    <property type="component" value="Unassembled WGS sequence"/>
</dbReference>
<dbReference type="VEuPathDB" id="VectorBase:LLOJ002951"/>
<evidence type="ECO:0000256" key="1">
    <source>
        <dbReference type="SAM" id="MobiDB-lite"/>
    </source>
</evidence>